<keyword evidence="4" id="KW-1185">Reference proteome</keyword>
<feature type="transmembrane region" description="Helical" evidence="1">
    <location>
        <begin position="101"/>
        <end position="121"/>
    </location>
</feature>
<proteinExistence type="predicted"/>
<feature type="transmembrane region" description="Helical" evidence="1">
    <location>
        <begin position="69"/>
        <end position="89"/>
    </location>
</feature>
<protein>
    <recommendedName>
        <fullName evidence="2">DUF6644 domain-containing protein</fullName>
    </recommendedName>
</protein>
<keyword evidence="1" id="KW-0472">Membrane</keyword>
<evidence type="ECO:0000259" key="2">
    <source>
        <dbReference type="Pfam" id="PF20349"/>
    </source>
</evidence>
<comment type="caution">
    <text evidence="3">The sequence shown here is derived from an EMBL/GenBank/DDBJ whole genome shotgun (WGS) entry which is preliminary data.</text>
</comment>
<evidence type="ECO:0000313" key="4">
    <source>
        <dbReference type="Proteomes" id="UP000321532"/>
    </source>
</evidence>
<evidence type="ECO:0000256" key="1">
    <source>
        <dbReference type="SAM" id="Phobius"/>
    </source>
</evidence>
<evidence type="ECO:0000313" key="3">
    <source>
        <dbReference type="EMBL" id="GEO02474.1"/>
    </source>
</evidence>
<dbReference type="AlphaFoldDB" id="A0A512ARY8"/>
<feature type="transmembrane region" description="Helical" evidence="1">
    <location>
        <begin position="141"/>
        <end position="161"/>
    </location>
</feature>
<keyword evidence="1" id="KW-0812">Transmembrane</keyword>
<organism evidence="3 4">
    <name type="scientific">Adhaeribacter aerolatus</name>
    <dbReference type="NCBI Taxonomy" id="670289"/>
    <lineage>
        <taxon>Bacteria</taxon>
        <taxon>Pseudomonadati</taxon>
        <taxon>Bacteroidota</taxon>
        <taxon>Cytophagia</taxon>
        <taxon>Cytophagales</taxon>
        <taxon>Hymenobacteraceae</taxon>
        <taxon>Adhaeribacter</taxon>
    </lineage>
</organism>
<dbReference type="RefSeq" id="WP_146894517.1">
    <property type="nucleotide sequence ID" value="NZ_BJYS01000001.1"/>
</dbReference>
<sequence length="162" mass="18243">MSVRYADLLQWLENSIWAVTIRQSAWLYPALEVVHLVGIVLLVGAAFMFDLRLLGYTWELPVKALANHLLTWSRRGLLLVIPSGMLLFITDASVLGYDLTFWFKMTLLLLAGLNALVFHQYTLPSVSVWNSDNVSPKGAKFAAVFSILLWVGVIVCGRWLAY</sequence>
<keyword evidence="1" id="KW-1133">Transmembrane helix</keyword>
<dbReference type="Pfam" id="PF20349">
    <property type="entry name" value="DUF6644"/>
    <property type="match status" value="1"/>
</dbReference>
<feature type="transmembrane region" description="Helical" evidence="1">
    <location>
        <begin position="25"/>
        <end position="49"/>
    </location>
</feature>
<reference evidence="3 4" key="1">
    <citation type="submission" date="2019-07" db="EMBL/GenBank/DDBJ databases">
        <title>Whole genome shotgun sequence of Adhaeribacter aerolatus NBRC 106133.</title>
        <authorList>
            <person name="Hosoyama A."/>
            <person name="Uohara A."/>
            <person name="Ohji S."/>
            <person name="Ichikawa N."/>
        </authorList>
    </citation>
    <scope>NUCLEOTIDE SEQUENCE [LARGE SCALE GENOMIC DNA]</scope>
    <source>
        <strain evidence="3 4">NBRC 106133</strain>
    </source>
</reference>
<gene>
    <name evidence="3" type="ORF">AAE02nite_01380</name>
</gene>
<accession>A0A512ARY8</accession>
<dbReference type="InterPro" id="IPR046586">
    <property type="entry name" value="DUF6644"/>
</dbReference>
<dbReference type="OrthoDB" id="3536934at2"/>
<feature type="domain" description="DUF6644" evidence="2">
    <location>
        <begin position="11"/>
        <end position="161"/>
    </location>
</feature>
<dbReference type="Proteomes" id="UP000321532">
    <property type="component" value="Unassembled WGS sequence"/>
</dbReference>
<dbReference type="EMBL" id="BJYS01000001">
    <property type="protein sequence ID" value="GEO02474.1"/>
    <property type="molecule type" value="Genomic_DNA"/>
</dbReference>
<name>A0A512ARY8_9BACT</name>